<gene>
    <name evidence="2" type="ORF">ACFSNC_04285</name>
</gene>
<dbReference type="EMBL" id="JBHUHD010000001">
    <property type="protein sequence ID" value="MFD2139609.1"/>
    <property type="molecule type" value="Genomic_DNA"/>
</dbReference>
<feature type="domain" description="Xylose isomerase-like TIM barrel" evidence="1">
    <location>
        <begin position="39"/>
        <end position="285"/>
    </location>
</feature>
<dbReference type="InterPro" id="IPR036237">
    <property type="entry name" value="Xyl_isomerase-like_sf"/>
</dbReference>
<name>A0ABW4YTZ9_9HYPH</name>
<evidence type="ECO:0000313" key="2">
    <source>
        <dbReference type="EMBL" id="MFD2139609.1"/>
    </source>
</evidence>
<evidence type="ECO:0000259" key="1">
    <source>
        <dbReference type="Pfam" id="PF01261"/>
    </source>
</evidence>
<dbReference type="Pfam" id="PF01261">
    <property type="entry name" value="AP_endonuc_2"/>
    <property type="match status" value="1"/>
</dbReference>
<dbReference type="GO" id="GO:0016853">
    <property type="term" value="F:isomerase activity"/>
    <property type="evidence" value="ECO:0007669"/>
    <property type="project" value="UniProtKB-KW"/>
</dbReference>
<dbReference type="Gene3D" id="3.20.20.150">
    <property type="entry name" value="Divalent-metal-dependent TIM barrel enzymes"/>
    <property type="match status" value="1"/>
</dbReference>
<keyword evidence="2" id="KW-0413">Isomerase</keyword>
<proteinExistence type="predicted"/>
<sequence length="309" mass="34427">MTDDVVTGDVQSIPFGINLSFCVKRWVTPELWAPLVRERLGLDLVQFSYDLADPMWPDAILDRHAAELRRQAQASGITVHSAFIGLAHYTFNQLLHPDHDVRDYAEQWLVRAYRFAALAGIARVGGPLGAIPARLDGTEAEALDAADYADLVARMHRLAEHAKAEGLAELYVEPTPMRREWPWTVAQARRMMDDVAGSAVPWRLCPDWGHGTFEPLYGPDHGAMEPWFRDLADVITAVHIQQTDFLLDRHWDFTVPGKVDPVAAATLLRRTGLAAAPVFLEVFYPFEHDSGSILTALEATSARLKQALA</sequence>
<keyword evidence="3" id="KW-1185">Reference proteome</keyword>
<protein>
    <submittedName>
        <fullName evidence="2">Sugar phosphate isomerase/epimerase family protein</fullName>
    </submittedName>
</protein>
<dbReference type="RefSeq" id="WP_343207681.1">
    <property type="nucleotide sequence ID" value="NZ_JAHBGB010000019.1"/>
</dbReference>
<accession>A0ABW4YTZ9</accession>
<reference evidence="3" key="1">
    <citation type="journal article" date="2019" name="Int. J. Syst. Evol. Microbiol.">
        <title>The Global Catalogue of Microorganisms (GCM) 10K type strain sequencing project: providing services to taxonomists for standard genome sequencing and annotation.</title>
        <authorList>
            <consortium name="The Broad Institute Genomics Platform"/>
            <consortium name="The Broad Institute Genome Sequencing Center for Infectious Disease"/>
            <person name="Wu L."/>
            <person name="Ma J."/>
        </authorList>
    </citation>
    <scope>NUCLEOTIDE SEQUENCE [LARGE SCALE GENOMIC DNA]</scope>
    <source>
        <strain evidence="3">CCM 7435</strain>
    </source>
</reference>
<evidence type="ECO:0000313" key="3">
    <source>
        <dbReference type="Proteomes" id="UP001597299"/>
    </source>
</evidence>
<comment type="caution">
    <text evidence="2">The sequence shown here is derived from an EMBL/GenBank/DDBJ whole genome shotgun (WGS) entry which is preliminary data.</text>
</comment>
<dbReference type="SUPFAM" id="SSF51658">
    <property type="entry name" value="Xylose isomerase-like"/>
    <property type="match status" value="1"/>
</dbReference>
<organism evidence="2 3">
    <name type="scientific">Ancylobacter oerskovii</name>
    <dbReference type="NCBI Taxonomy" id="459519"/>
    <lineage>
        <taxon>Bacteria</taxon>
        <taxon>Pseudomonadati</taxon>
        <taxon>Pseudomonadota</taxon>
        <taxon>Alphaproteobacteria</taxon>
        <taxon>Hyphomicrobiales</taxon>
        <taxon>Xanthobacteraceae</taxon>
        <taxon>Ancylobacter</taxon>
    </lineage>
</organism>
<dbReference type="Proteomes" id="UP001597299">
    <property type="component" value="Unassembled WGS sequence"/>
</dbReference>
<dbReference type="InterPro" id="IPR013022">
    <property type="entry name" value="Xyl_isomerase-like_TIM-brl"/>
</dbReference>